<organism evidence="4 5">
    <name type="scientific">Longimicrobium terrae</name>
    <dbReference type="NCBI Taxonomy" id="1639882"/>
    <lineage>
        <taxon>Bacteria</taxon>
        <taxon>Pseudomonadati</taxon>
        <taxon>Gemmatimonadota</taxon>
        <taxon>Longimicrobiia</taxon>
        <taxon>Longimicrobiales</taxon>
        <taxon>Longimicrobiaceae</taxon>
        <taxon>Longimicrobium</taxon>
    </lineage>
</organism>
<gene>
    <name evidence="4" type="ORF">HNQ61_002234</name>
</gene>
<evidence type="ECO:0000256" key="2">
    <source>
        <dbReference type="SAM" id="SignalP"/>
    </source>
</evidence>
<dbReference type="SUPFAM" id="SSF56925">
    <property type="entry name" value="OMPA-like"/>
    <property type="match status" value="1"/>
</dbReference>
<protein>
    <submittedName>
        <fullName evidence="4">Putative porin</fullName>
    </submittedName>
</protein>
<accession>A0A841GXZ0</accession>
<dbReference type="EMBL" id="JACHIA010000005">
    <property type="protein sequence ID" value="MBB6070613.1"/>
    <property type="molecule type" value="Genomic_DNA"/>
</dbReference>
<evidence type="ECO:0000256" key="1">
    <source>
        <dbReference type="ARBA" id="ARBA00022729"/>
    </source>
</evidence>
<proteinExistence type="predicted"/>
<evidence type="ECO:0000313" key="5">
    <source>
        <dbReference type="Proteomes" id="UP000582837"/>
    </source>
</evidence>
<reference evidence="4 5" key="1">
    <citation type="submission" date="2020-08" db="EMBL/GenBank/DDBJ databases">
        <title>Genomic Encyclopedia of Type Strains, Phase IV (KMG-IV): sequencing the most valuable type-strain genomes for metagenomic binning, comparative biology and taxonomic classification.</title>
        <authorList>
            <person name="Goeker M."/>
        </authorList>
    </citation>
    <scope>NUCLEOTIDE SEQUENCE [LARGE SCALE GENOMIC DNA]</scope>
    <source>
        <strain evidence="4 5">DSM 29007</strain>
    </source>
</reference>
<dbReference type="Gene3D" id="2.40.160.20">
    <property type="match status" value="1"/>
</dbReference>
<evidence type="ECO:0000313" key="4">
    <source>
        <dbReference type="EMBL" id="MBB6070613.1"/>
    </source>
</evidence>
<feature type="signal peptide" evidence="2">
    <location>
        <begin position="1"/>
        <end position="23"/>
    </location>
</feature>
<name>A0A841GXZ0_9BACT</name>
<evidence type="ECO:0000259" key="3">
    <source>
        <dbReference type="Pfam" id="PF13505"/>
    </source>
</evidence>
<comment type="caution">
    <text evidence="4">The sequence shown here is derived from an EMBL/GenBank/DDBJ whole genome shotgun (WGS) entry which is preliminary data.</text>
</comment>
<sequence>MNKKLIFSVLVAGTALTSTGLSAQVSKNAGLLLNAHVLGSGLTIEDEDAEGGVGAGITAGYGFNENLSIYLTVDGAKMKYDEGSDPTGEETYTLAQADLGLRYTFGSTANSLRPYLNAAVSGVSRSDEFDDTDFTLTGPAGTFGAGLQYFFSPSLALDTNLQVSLGKFNKYTVDGDDVDFDDDGEPSLTGSRLQVGLSWHP</sequence>
<keyword evidence="1 2" id="KW-0732">Signal</keyword>
<dbReference type="InterPro" id="IPR011250">
    <property type="entry name" value="OMP/PagP_B-barrel"/>
</dbReference>
<dbReference type="InterPro" id="IPR027385">
    <property type="entry name" value="Beta-barrel_OMP"/>
</dbReference>
<keyword evidence="5" id="KW-1185">Reference proteome</keyword>
<dbReference type="Pfam" id="PF13505">
    <property type="entry name" value="OMP_b-brl"/>
    <property type="match status" value="1"/>
</dbReference>
<dbReference type="RefSeq" id="WP_170034442.1">
    <property type="nucleotide sequence ID" value="NZ_JABDTL010000001.1"/>
</dbReference>
<dbReference type="Proteomes" id="UP000582837">
    <property type="component" value="Unassembled WGS sequence"/>
</dbReference>
<dbReference type="AlphaFoldDB" id="A0A841GXZ0"/>
<feature type="chain" id="PRO_5032899126" evidence="2">
    <location>
        <begin position="24"/>
        <end position="201"/>
    </location>
</feature>
<feature type="domain" description="Outer membrane protein beta-barrel" evidence="3">
    <location>
        <begin position="17"/>
        <end position="199"/>
    </location>
</feature>